<accession>A0A9N9JMW6</accession>
<dbReference type="EMBL" id="CAJVPV010059983">
    <property type="protein sequence ID" value="CAG8789486.1"/>
    <property type="molecule type" value="Genomic_DNA"/>
</dbReference>
<evidence type="ECO:0000313" key="3">
    <source>
        <dbReference type="Proteomes" id="UP000789342"/>
    </source>
</evidence>
<gene>
    <name evidence="2" type="ORF">AMORRO_LOCUS18011</name>
</gene>
<proteinExistence type="predicted"/>
<evidence type="ECO:0000313" key="2">
    <source>
        <dbReference type="EMBL" id="CAG8789486.1"/>
    </source>
</evidence>
<protein>
    <submittedName>
        <fullName evidence="2">4602_t:CDS:1</fullName>
    </submittedName>
</protein>
<comment type="caution">
    <text evidence="2">The sequence shown here is derived from an EMBL/GenBank/DDBJ whole genome shotgun (WGS) entry which is preliminary data.</text>
</comment>
<evidence type="ECO:0000256" key="1">
    <source>
        <dbReference type="SAM" id="MobiDB-lite"/>
    </source>
</evidence>
<organism evidence="2 3">
    <name type="scientific">Acaulospora morrowiae</name>
    <dbReference type="NCBI Taxonomy" id="94023"/>
    <lineage>
        <taxon>Eukaryota</taxon>
        <taxon>Fungi</taxon>
        <taxon>Fungi incertae sedis</taxon>
        <taxon>Mucoromycota</taxon>
        <taxon>Glomeromycotina</taxon>
        <taxon>Glomeromycetes</taxon>
        <taxon>Diversisporales</taxon>
        <taxon>Acaulosporaceae</taxon>
        <taxon>Acaulospora</taxon>
    </lineage>
</organism>
<feature type="non-terminal residue" evidence="2">
    <location>
        <position position="81"/>
    </location>
</feature>
<dbReference type="Proteomes" id="UP000789342">
    <property type="component" value="Unassembled WGS sequence"/>
</dbReference>
<reference evidence="2" key="1">
    <citation type="submission" date="2021-06" db="EMBL/GenBank/DDBJ databases">
        <authorList>
            <person name="Kallberg Y."/>
            <person name="Tangrot J."/>
            <person name="Rosling A."/>
        </authorList>
    </citation>
    <scope>NUCLEOTIDE SEQUENCE</scope>
    <source>
        <strain evidence="2">CL551</strain>
    </source>
</reference>
<dbReference type="AlphaFoldDB" id="A0A9N9JMW6"/>
<feature type="region of interest" description="Disordered" evidence="1">
    <location>
        <begin position="23"/>
        <end position="58"/>
    </location>
</feature>
<name>A0A9N9JMW6_9GLOM</name>
<feature type="compositionally biased region" description="Basic residues" evidence="1">
    <location>
        <begin position="48"/>
        <end position="57"/>
    </location>
</feature>
<keyword evidence="3" id="KW-1185">Reference proteome</keyword>
<feature type="non-terminal residue" evidence="2">
    <location>
        <position position="1"/>
    </location>
</feature>
<sequence>SLRECRNCLAKEVHVRRLAKENIDESEQRQNIQRQALAKKTTEQVELRRKKQKKSKNRISNTAHIENYNTKTVSLHNIGSM</sequence>